<proteinExistence type="predicted"/>
<sequence length="118" mass="12928">MLKQTAAMAQSHATEDQAGDHQQQSKLERTDFDLDVQEAPPTSDQLNSILEYIGPSKAGSVVKDATGSSDALKKFKASENAFQRPVVVDWHNGRAVVGENESEIMNMVRSLPKETDKV</sequence>
<dbReference type="EMBL" id="JAUTXU010000285">
    <property type="protein sequence ID" value="KAK3690593.1"/>
    <property type="molecule type" value="Genomic_DNA"/>
</dbReference>
<protein>
    <submittedName>
        <fullName evidence="1">Uncharacterized protein</fullName>
    </submittedName>
</protein>
<dbReference type="Proteomes" id="UP001281147">
    <property type="component" value="Unassembled WGS sequence"/>
</dbReference>
<evidence type="ECO:0000313" key="2">
    <source>
        <dbReference type="Proteomes" id="UP001281147"/>
    </source>
</evidence>
<name>A0ACC3MFB5_9PEZI</name>
<accession>A0ACC3MFB5</accession>
<evidence type="ECO:0000313" key="1">
    <source>
        <dbReference type="EMBL" id="KAK3690593.1"/>
    </source>
</evidence>
<reference evidence="1" key="1">
    <citation type="submission" date="2023-07" db="EMBL/GenBank/DDBJ databases">
        <title>Black Yeasts Isolated from many extreme environments.</title>
        <authorList>
            <person name="Coleine C."/>
            <person name="Stajich J.E."/>
            <person name="Selbmann L."/>
        </authorList>
    </citation>
    <scope>NUCLEOTIDE SEQUENCE</scope>
    <source>
        <strain evidence="1">CCFEE 5714</strain>
    </source>
</reference>
<organism evidence="1 2">
    <name type="scientific">Vermiconidia calcicola</name>
    <dbReference type="NCBI Taxonomy" id="1690605"/>
    <lineage>
        <taxon>Eukaryota</taxon>
        <taxon>Fungi</taxon>
        <taxon>Dikarya</taxon>
        <taxon>Ascomycota</taxon>
        <taxon>Pezizomycotina</taxon>
        <taxon>Dothideomycetes</taxon>
        <taxon>Dothideomycetidae</taxon>
        <taxon>Mycosphaerellales</taxon>
        <taxon>Extremaceae</taxon>
        <taxon>Vermiconidia</taxon>
    </lineage>
</organism>
<keyword evidence="2" id="KW-1185">Reference proteome</keyword>
<comment type="caution">
    <text evidence="1">The sequence shown here is derived from an EMBL/GenBank/DDBJ whole genome shotgun (WGS) entry which is preliminary data.</text>
</comment>
<gene>
    <name evidence="1" type="ORF">LTR37_019089</name>
</gene>